<feature type="domain" description="Signal transduction histidine kinase subgroup 3 dimerisation and phosphoacceptor" evidence="6">
    <location>
        <begin position="231"/>
        <end position="291"/>
    </location>
</feature>
<evidence type="ECO:0000259" key="6">
    <source>
        <dbReference type="Pfam" id="PF07730"/>
    </source>
</evidence>
<dbReference type="CDD" id="cd16917">
    <property type="entry name" value="HATPase_UhpB-NarQ-NarX-like"/>
    <property type="match status" value="1"/>
</dbReference>
<name>A0A0R0BYV5_9GAMM</name>
<evidence type="ECO:0000256" key="1">
    <source>
        <dbReference type="ARBA" id="ARBA00022679"/>
    </source>
</evidence>
<dbReference type="PANTHER" id="PTHR24421">
    <property type="entry name" value="NITRATE/NITRITE SENSOR PROTEIN NARX-RELATED"/>
    <property type="match status" value="1"/>
</dbReference>
<dbReference type="GO" id="GO:0016020">
    <property type="term" value="C:membrane"/>
    <property type="evidence" value="ECO:0007669"/>
    <property type="project" value="InterPro"/>
</dbReference>
<keyword evidence="8" id="KW-1185">Reference proteome</keyword>
<dbReference type="InterPro" id="IPR036890">
    <property type="entry name" value="HATPase_C_sf"/>
</dbReference>
<evidence type="ECO:0000313" key="8">
    <source>
        <dbReference type="Proteomes" id="UP000050864"/>
    </source>
</evidence>
<evidence type="ECO:0000313" key="7">
    <source>
        <dbReference type="EMBL" id="KRG62427.1"/>
    </source>
</evidence>
<dbReference type="InterPro" id="IPR011712">
    <property type="entry name" value="Sig_transdc_His_kin_sub3_dim/P"/>
</dbReference>
<feature type="transmembrane region" description="Helical" evidence="5">
    <location>
        <begin position="57"/>
        <end position="80"/>
    </location>
</feature>
<evidence type="ECO:0000256" key="4">
    <source>
        <dbReference type="SAM" id="MobiDB-lite"/>
    </source>
</evidence>
<dbReference type="GO" id="GO:0046983">
    <property type="term" value="F:protein dimerization activity"/>
    <property type="evidence" value="ECO:0007669"/>
    <property type="project" value="InterPro"/>
</dbReference>
<dbReference type="GO" id="GO:0000155">
    <property type="term" value="F:phosphorelay sensor kinase activity"/>
    <property type="evidence" value="ECO:0007669"/>
    <property type="project" value="InterPro"/>
</dbReference>
<feature type="transmembrane region" description="Helical" evidence="5">
    <location>
        <begin position="113"/>
        <end position="131"/>
    </location>
</feature>
<dbReference type="PATRIC" id="fig|405444.3.peg.2548"/>
<keyword evidence="1" id="KW-0808">Transferase</keyword>
<organism evidence="7 8">
    <name type="scientific">Stenotrophomonas humi</name>
    <dbReference type="NCBI Taxonomy" id="405444"/>
    <lineage>
        <taxon>Bacteria</taxon>
        <taxon>Pseudomonadati</taxon>
        <taxon>Pseudomonadota</taxon>
        <taxon>Gammaproteobacteria</taxon>
        <taxon>Lysobacterales</taxon>
        <taxon>Lysobacteraceae</taxon>
        <taxon>Stenotrophomonas</taxon>
    </lineage>
</organism>
<protein>
    <recommendedName>
        <fullName evidence="6">Signal transduction histidine kinase subgroup 3 dimerisation and phosphoacceptor domain-containing protein</fullName>
    </recommendedName>
</protein>
<feature type="transmembrane region" description="Helical" evidence="5">
    <location>
        <begin position="86"/>
        <end position="106"/>
    </location>
</feature>
<keyword evidence="5" id="KW-1133">Transmembrane helix</keyword>
<feature type="transmembrane region" description="Helical" evidence="5">
    <location>
        <begin position="151"/>
        <end position="171"/>
    </location>
</feature>
<dbReference type="InterPro" id="IPR050482">
    <property type="entry name" value="Sensor_HK_TwoCompSys"/>
</dbReference>
<keyword evidence="5" id="KW-0472">Membrane</keyword>
<proteinExistence type="predicted"/>
<reference evidence="7 8" key="1">
    <citation type="submission" date="2015-05" db="EMBL/GenBank/DDBJ databases">
        <title>Genome sequencing and analysis of members of genus Stenotrophomonas.</title>
        <authorList>
            <person name="Patil P.P."/>
            <person name="Midha S."/>
            <person name="Patil P.B."/>
        </authorList>
    </citation>
    <scope>NUCLEOTIDE SEQUENCE [LARGE SCALE GENOMIC DNA]</scope>
    <source>
        <strain evidence="7 8">DSM 18929</strain>
    </source>
</reference>
<dbReference type="Proteomes" id="UP000050864">
    <property type="component" value="Unassembled WGS sequence"/>
</dbReference>
<feature type="compositionally biased region" description="Basic and acidic residues" evidence="4">
    <location>
        <begin position="1"/>
        <end position="16"/>
    </location>
</feature>
<dbReference type="SUPFAM" id="SSF55874">
    <property type="entry name" value="ATPase domain of HSP90 chaperone/DNA topoisomerase II/histidine kinase"/>
    <property type="match status" value="1"/>
</dbReference>
<dbReference type="Pfam" id="PF07730">
    <property type="entry name" value="HisKA_3"/>
    <property type="match status" value="1"/>
</dbReference>
<keyword evidence="5" id="KW-0812">Transmembrane</keyword>
<evidence type="ECO:0000256" key="2">
    <source>
        <dbReference type="ARBA" id="ARBA00022777"/>
    </source>
</evidence>
<evidence type="ECO:0000256" key="3">
    <source>
        <dbReference type="ARBA" id="ARBA00023012"/>
    </source>
</evidence>
<feature type="transmembrane region" description="Helical" evidence="5">
    <location>
        <begin position="178"/>
        <end position="199"/>
    </location>
</feature>
<accession>A0A0R0BYV5</accession>
<sequence length="414" mass="45445">MRRPQHTDSRIGDRRGSRGGHPKTLPEVTFCAGPLADMAAHHQHAGMKIGPQPRWRGLLHPLNLAGFITWLAVAFTLPFGDAAQLPWRWACALLFLLAFLFATTLAQPSWQRTLLLLIEAMSALVLIRLAHNNGVAPALLVMLAAQIAATWPLRTTLLMVAVINLGMYLVLRDVHEHAGVVVLIFAGFQAFAMLTTHYAHTAEQARDRLALVNADLLATRALLAESSRDAERLRLSRELHDVAGHKLTALRLQLRALAGRNDAPAELALCEQLSAELLGDIRAVVHSLRDGGQLDIATALHALAAPLPRPRLQLQLDDDVQVRDTAMAEALLRCVQEALTNSARHGESQVLQVTLRQYEGRLQLDMQDDGKLRGELREGNGLIGMRERVVEHGGRLHLQRAASGALHIHAEFSA</sequence>
<dbReference type="EMBL" id="LDJI01000032">
    <property type="protein sequence ID" value="KRG62427.1"/>
    <property type="molecule type" value="Genomic_DNA"/>
</dbReference>
<evidence type="ECO:0000256" key="5">
    <source>
        <dbReference type="SAM" id="Phobius"/>
    </source>
</evidence>
<keyword evidence="2" id="KW-0418">Kinase</keyword>
<gene>
    <name evidence="7" type="ORF">ABB26_16480</name>
</gene>
<dbReference type="Gene3D" id="1.20.5.1930">
    <property type="match status" value="1"/>
</dbReference>
<dbReference type="PANTHER" id="PTHR24421:SF59">
    <property type="entry name" value="OXYGEN SENSOR HISTIDINE KINASE NREB"/>
    <property type="match status" value="1"/>
</dbReference>
<comment type="caution">
    <text evidence="7">The sequence shown here is derived from an EMBL/GenBank/DDBJ whole genome shotgun (WGS) entry which is preliminary data.</text>
</comment>
<keyword evidence="3" id="KW-0902">Two-component regulatory system</keyword>
<dbReference type="Gene3D" id="3.30.565.10">
    <property type="entry name" value="Histidine kinase-like ATPase, C-terminal domain"/>
    <property type="match status" value="1"/>
</dbReference>
<dbReference type="STRING" id="405444.ABB26_16480"/>
<dbReference type="AlphaFoldDB" id="A0A0R0BYV5"/>
<feature type="region of interest" description="Disordered" evidence="4">
    <location>
        <begin position="1"/>
        <end position="25"/>
    </location>
</feature>